<reference evidence="1 2" key="1">
    <citation type="submission" date="2017-04" db="EMBL/GenBank/DDBJ databases">
        <title>Draft genome sequence of Zooshikella ganghwensis VG4 isolated from Red Sea sediments.</title>
        <authorList>
            <person name="Rehman Z."/>
            <person name="Alam I."/>
            <person name="Kamau A."/>
            <person name="Bajic V."/>
            <person name="Leiknes T."/>
        </authorList>
    </citation>
    <scope>NUCLEOTIDE SEQUENCE [LARGE SCALE GENOMIC DNA]</scope>
    <source>
        <strain evidence="1 2">VG4</strain>
    </source>
</reference>
<dbReference type="AlphaFoldDB" id="A0A4V1INP4"/>
<dbReference type="SUPFAM" id="SSF53474">
    <property type="entry name" value="alpha/beta-Hydrolases"/>
    <property type="match status" value="1"/>
</dbReference>
<evidence type="ECO:0000313" key="2">
    <source>
        <dbReference type="Proteomes" id="UP000257039"/>
    </source>
</evidence>
<dbReference type="GO" id="GO:0016787">
    <property type="term" value="F:hydrolase activity"/>
    <property type="evidence" value="ECO:0007669"/>
    <property type="project" value="UniProtKB-KW"/>
</dbReference>
<dbReference type="Proteomes" id="UP000257039">
    <property type="component" value="Unassembled WGS sequence"/>
</dbReference>
<protein>
    <submittedName>
        <fullName evidence="1">Alpha/beta hydrolase</fullName>
    </submittedName>
</protein>
<accession>A0A4V1INP4</accession>
<keyword evidence="1" id="KW-0378">Hydrolase</keyword>
<gene>
    <name evidence="1" type="ORF">B9G39_13900</name>
</gene>
<dbReference type="InterPro" id="IPR029058">
    <property type="entry name" value="AB_hydrolase_fold"/>
</dbReference>
<evidence type="ECO:0000313" key="1">
    <source>
        <dbReference type="EMBL" id="RDH44441.1"/>
    </source>
</evidence>
<dbReference type="RefSeq" id="WP_094787594.1">
    <property type="nucleotide sequence ID" value="NZ_NDXW01000001.1"/>
</dbReference>
<dbReference type="EMBL" id="NDXW01000001">
    <property type="protein sequence ID" value="RDH44441.1"/>
    <property type="molecule type" value="Genomic_DNA"/>
</dbReference>
<dbReference type="Gene3D" id="3.40.50.1820">
    <property type="entry name" value="alpha/beta hydrolase"/>
    <property type="match status" value="1"/>
</dbReference>
<organism evidence="1 2">
    <name type="scientific">Zooshikella ganghwensis</name>
    <dbReference type="NCBI Taxonomy" id="202772"/>
    <lineage>
        <taxon>Bacteria</taxon>
        <taxon>Pseudomonadati</taxon>
        <taxon>Pseudomonadota</taxon>
        <taxon>Gammaproteobacteria</taxon>
        <taxon>Oceanospirillales</taxon>
        <taxon>Zooshikellaceae</taxon>
        <taxon>Zooshikella</taxon>
    </lineage>
</organism>
<sequence length="240" mass="27916">MQRKNLMIGSIPAILWGDVSEKLFIVVHGDKSNKADNTTVIFAEEATKLGYQVLSFDLPEHGDRVNETYPCKVQNGIKDLNCIMHYAELRFTNISLFACSMGAYFSLLAYKNDELKQCLFLSPIVDMEGIIDKMMSWFGISEDRLQVEKEISTPIGHTLYWDYYCYVKKHPIVNWSVPTSILYGSEDDISEFEVISSFSNRFNCHLDILQNGEHFFYSEKQLAYFRRWLKDRLKKQGNRI</sequence>
<keyword evidence="2" id="KW-1185">Reference proteome</keyword>
<name>A0A4V1INP4_9GAMM</name>
<comment type="caution">
    <text evidence="1">The sequence shown here is derived from an EMBL/GenBank/DDBJ whole genome shotgun (WGS) entry which is preliminary data.</text>
</comment>
<proteinExistence type="predicted"/>